<feature type="region of interest" description="Disordered" evidence="1">
    <location>
        <begin position="26"/>
        <end position="53"/>
    </location>
</feature>
<evidence type="ECO:0000313" key="2">
    <source>
        <dbReference type="EMBL" id="KAK8593949.1"/>
    </source>
</evidence>
<sequence>MEHHNLTGFGVVFNYKHHRSLPAINVKNDFGKGSGRKGCSRKPGRDSAEKKELVTLSSDRPIREREVVERYSAEQQTARTQVKLALMFQIVKASKQADHVAVSTLIHLLRVGTDGTHQWAAEK</sequence>
<evidence type="ECO:0000313" key="3">
    <source>
        <dbReference type="Proteomes" id="UP001472677"/>
    </source>
</evidence>
<dbReference type="EMBL" id="JBBPBM010000003">
    <property type="protein sequence ID" value="KAK8593949.1"/>
    <property type="molecule type" value="Genomic_DNA"/>
</dbReference>
<keyword evidence="3" id="KW-1185">Reference proteome</keyword>
<proteinExistence type="predicted"/>
<reference evidence="2 3" key="1">
    <citation type="journal article" date="2024" name="G3 (Bethesda)">
        <title>Genome assembly of Hibiscus sabdariffa L. provides insights into metabolisms of medicinal natural products.</title>
        <authorList>
            <person name="Kim T."/>
        </authorList>
    </citation>
    <scope>NUCLEOTIDE SEQUENCE [LARGE SCALE GENOMIC DNA]</scope>
    <source>
        <strain evidence="2">TK-2024</strain>
        <tissue evidence="2">Old leaves</tissue>
    </source>
</reference>
<feature type="compositionally biased region" description="Basic and acidic residues" evidence="1">
    <location>
        <begin position="43"/>
        <end position="53"/>
    </location>
</feature>
<name>A0ABR2G5D3_9ROSI</name>
<gene>
    <name evidence="2" type="ORF">V6N12_046022</name>
</gene>
<protein>
    <submittedName>
        <fullName evidence="2">Uncharacterized protein</fullName>
    </submittedName>
</protein>
<evidence type="ECO:0000256" key="1">
    <source>
        <dbReference type="SAM" id="MobiDB-lite"/>
    </source>
</evidence>
<accession>A0ABR2G5D3</accession>
<comment type="caution">
    <text evidence="2">The sequence shown here is derived from an EMBL/GenBank/DDBJ whole genome shotgun (WGS) entry which is preliminary data.</text>
</comment>
<organism evidence="2 3">
    <name type="scientific">Hibiscus sabdariffa</name>
    <name type="common">roselle</name>
    <dbReference type="NCBI Taxonomy" id="183260"/>
    <lineage>
        <taxon>Eukaryota</taxon>
        <taxon>Viridiplantae</taxon>
        <taxon>Streptophyta</taxon>
        <taxon>Embryophyta</taxon>
        <taxon>Tracheophyta</taxon>
        <taxon>Spermatophyta</taxon>
        <taxon>Magnoliopsida</taxon>
        <taxon>eudicotyledons</taxon>
        <taxon>Gunneridae</taxon>
        <taxon>Pentapetalae</taxon>
        <taxon>rosids</taxon>
        <taxon>malvids</taxon>
        <taxon>Malvales</taxon>
        <taxon>Malvaceae</taxon>
        <taxon>Malvoideae</taxon>
        <taxon>Hibiscus</taxon>
    </lineage>
</organism>
<dbReference type="Proteomes" id="UP001472677">
    <property type="component" value="Unassembled WGS sequence"/>
</dbReference>